<dbReference type="AlphaFoldDB" id="A0A0B7K7E7"/>
<feature type="transmembrane region" description="Helical" evidence="6">
    <location>
        <begin position="405"/>
        <end position="427"/>
    </location>
</feature>
<protein>
    <recommendedName>
        <fullName evidence="7">Major facilitator superfamily (MFS) profile domain-containing protein</fullName>
    </recommendedName>
</protein>
<feature type="region of interest" description="Disordered" evidence="5">
    <location>
        <begin position="604"/>
        <end position="630"/>
    </location>
</feature>
<evidence type="ECO:0000259" key="7">
    <source>
        <dbReference type="PROSITE" id="PS50850"/>
    </source>
</evidence>
<feature type="transmembrane region" description="Helical" evidence="6">
    <location>
        <begin position="228"/>
        <end position="250"/>
    </location>
</feature>
<feature type="compositionally biased region" description="Basic and acidic residues" evidence="5">
    <location>
        <begin position="604"/>
        <end position="618"/>
    </location>
</feature>
<feature type="transmembrane region" description="Helical" evidence="6">
    <location>
        <begin position="471"/>
        <end position="493"/>
    </location>
</feature>
<feature type="transmembrane region" description="Helical" evidence="6">
    <location>
        <begin position="439"/>
        <end position="459"/>
    </location>
</feature>
<feature type="transmembrane region" description="Helical" evidence="6">
    <location>
        <begin position="291"/>
        <end position="311"/>
    </location>
</feature>
<feature type="transmembrane region" description="Helical" evidence="6">
    <location>
        <begin position="25"/>
        <end position="46"/>
    </location>
</feature>
<feature type="non-terminal residue" evidence="8">
    <location>
        <position position="1"/>
    </location>
</feature>
<sequence length="630" mass="68632">GEKQSPTALRFTLPRPVLNIAQSPFVIFLCIPLVHLLLLFTSLLSIPASDLLSTRLRTPSSLALYYFPSPKIRDPPSSLSPRSTQPLKLDIMLDPPETSSQSVQEAEKTAAGGRVESCGIEEDEFRYATIPVNRFWFLTLGVTLGLFLAMADTSIVATSMYTIGVDFQSSDQINWIALAYTLAYIGCAVTFARISDIIGRRDAFLVAYVIFFGFSLACGFAKNVNQMIVFRVFQGIGGSGLNSLALIMLPELAPPHLLQYIGAVIGLVIAMSGVLGPVLGGILTHYADWRWIFWINAPIGFVSLVIFFLAWPKKESLPTYEVRKWTSFDVLGSFLTLAAPTLVVFSFQHAGEKKTPNWGHADFLAPLIVGIALFFCLVFWERYLSNRANNRFALAFPIELFKNRHYAAGAFSSLVLGFPYFIIVFSFPLRTQIVSGKDALIAGTLFAGACLLTLGCGLLSTVKGSGDDSKALGFLVFAGLGFGFTASASSMLANVEAPVRDFAPAQGIVSQLRILGGSLGISASTLLLQNEIRQHLAGLLTAEQLQTLGHVGTPLTEIQQEALELAYSNMFRNGMLIAAGVGGLGILTTLPAFRRERKNFQEQRQERVVEERERRTAERLASQAAAPTSA</sequence>
<feature type="transmembrane region" description="Helical" evidence="6">
    <location>
        <begin position="574"/>
        <end position="593"/>
    </location>
</feature>
<accession>A0A0B7K7E7</accession>
<feature type="transmembrane region" description="Helical" evidence="6">
    <location>
        <begin position="173"/>
        <end position="192"/>
    </location>
</feature>
<dbReference type="InterPro" id="IPR011701">
    <property type="entry name" value="MFS"/>
</dbReference>
<dbReference type="EMBL" id="CDPU01000023">
    <property type="protein sequence ID" value="CEO51482.1"/>
    <property type="molecule type" value="Genomic_DNA"/>
</dbReference>
<dbReference type="GO" id="GO:0005886">
    <property type="term" value="C:plasma membrane"/>
    <property type="evidence" value="ECO:0007669"/>
    <property type="project" value="TreeGrafter"/>
</dbReference>
<gene>
    <name evidence="8" type="ORF">BN869_000007540_1</name>
</gene>
<evidence type="ECO:0000256" key="4">
    <source>
        <dbReference type="ARBA" id="ARBA00023136"/>
    </source>
</evidence>
<reference evidence="8" key="1">
    <citation type="submission" date="2015-01" db="EMBL/GenBank/DDBJ databases">
        <authorList>
            <person name="Durling Mikael"/>
        </authorList>
    </citation>
    <scope>NUCLEOTIDE SEQUENCE</scope>
</reference>
<dbReference type="InterPro" id="IPR036259">
    <property type="entry name" value="MFS_trans_sf"/>
</dbReference>
<evidence type="ECO:0000256" key="3">
    <source>
        <dbReference type="ARBA" id="ARBA00022989"/>
    </source>
</evidence>
<dbReference type="SUPFAM" id="SSF103473">
    <property type="entry name" value="MFS general substrate transporter"/>
    <property type="match status" value="1"/>
</dbReference>
<feature type="transmembrane region" description="Helical" evidence="6">
    <location>
        <begin position="204"/>
        <end position="222"/>
    </location>
</feature>
<dbReference type="PROSITE" id="PS50850">
    <property type="entry name" value="MFS"/>
    <property type="match status" value="1"/>
</dbReference>
<dbReference type="Pfam" id="PF07690">
    <property type="entry name" value="MFS_1"/>
    <property type="match status" value="1"/>
</dbReference>
<evidence type="ECO:0000256" key="6">
    <source>
        <dbReference type="SAM" id="Phobius"/>
    </source>
</evidence>
<keyword evidence="3 6" id="KW-1133">Transmembrane helix</keyword>
<evidence type="ECO:0000256" key="1">
    <source>
        <dbReference type="ARBA" id="ARBA00004141"/>
    </source>
</evidence>
<dbReference type="GO" id="GO:0022857">
    <property type="term" value="F:transmembrane transporter activity"/>
    <property type="evidence" value="ECO:0007669"/>
    <property type="project" value="InterPro"/>
</dbReference>
<dbReference type="Gene3D" id="1.20.1250.20">
    <property type="entry name" value="MFS general substrate transporter like domains"/>
    <property type="match status" value="1"/>
</dbReference>
<proteinExistence type="predicted"/>
<dbReference type="InterPro" id="IPR020846">
    <property type="entry name" value="MFS_dom"/>
</dbReference>
<evidence type="ECO:0000256" key="2">
    <source>
        <dbReference type="ARBA" id="ARBA00022692"/>
    </source>
</evidence>
<comment type="subcellular location">
    <subcellularLocation>
        <location evidence="1">Membrane</location>
        <topology evidence="1">Multi-pass membrane protein</topology>
    </subcellularLocation>
</comment>
<evidence type="ECO:0000313" key="8">
    <source>
        <dbReference type="EMBL" id="CEO51482.1"/>
    </source>
</evidence>
<feature type="transmembrane region" description="Helical" evidence="6">
    <location>
        <begin position="363"/>
        <end position="384"/>
    </location>
</feature>
<keyword evidence="2 6" id="KW-0812">Transmembrane</keyword>
<feature type="domain" description="Major facilitator superfamily (MFS) profile" evidence="7">
    <location>
        <begin position="138"/>
        <end position="597"/>
    </location>
</feature>
<dbReference type="PANTHER" id="PTHR23501">
    <property type="entry name" value="MAJOR FACILITATOR SUPERFAMILY"/>
    <property type="match status" value="1"/>
</dbReference>
<dbReference type="PANTHER" id="PTHR23501:SF43">
    <property type="entry name" value="MULTIDRUG TRANSPORTER, PUTATIVE (AFU_ORTHOLOGUE AFUA_6G03040)-RELATED"/>
    <property type="match status" value="1"/>
</dbReference>
<feature type="transmembrane region" description="Helical" evidence="6">
    <location>
        <begin position="135"/>
        <end position="161"/>
    </location>
</feature>
<evidence type="ECO:0000256" key="5">
    <source>
        <dbReference type="SAM" id="MobiDB-lite"/>
    </source>
</evidence>
<feature type="transmembrane region" description="Helical" evidence="6">
    <location>
        <begin position="257"/>
        <end position="279"/>
    </location>
</feature>
<feature type="transmembrane region" description="Helical" evidence="6">
    <location>
        <begin position="331"/>
        <end position="351"/>
    </location>
</feature>
<organism evidence="8">
    <name type="scientific">Bionectria ochroleuca</name>
    <name type="common">Gliocladium roseum</name>
    <dbReference type="NCBI Taxonomy" id="29856"/>
    <lineage>
        <taxon>Eukaryota</taxon>
        <taxon>Fungi</taxon>
        <taxon>Dikarya</taxon>
        <taxon>Ascomycota</taxon>
        <taxon>Pezizomycotina</taxon>
        <taxon>Sordariomycetes</taxon>
        <taxon>Hypocreomycetidae</taxon>
        <taxon>Hypocreales</taxon>
        <taxon>Bionectriaceae</taxon>
        <taxon>Clonostachys</taxon>
    </lineage>
</organism>
<name>A0A0B7K7E7_BIOOC</name>
<keyword evidence="4 6" id="KW-0472">Membrane</keyword>
<dbReference type="PRINTS" id="PR01036">
    <property type="entry name" value="TCRTETB"/>
</dbReference>